<evidence type="ECO:0000259" key="2">
    <source>
        <dbReference type="Pfam" id="PF14111"/>
    </source>
</evidence>
<dbReference type="AlphaFoldDB" id="A0AAW2IJA9"/>
<dbReference type="EMBL" id="JACGWJ010001493">
    <property type="protein sequence ID" value="KAL0282051.1"/>
    <property type="molecule type" value="Genomic_DNA"/>
</dbReference>
<dbReference type="PANTHER" id="PTHR31286:SF180">
    <property type="entry name" value="OS10G0362600 PROTEIN"/>
    <property type="match status" value="1"/>
</dbReference>
<feature type="domain" description="DUF4283" evidence="2">
    <location>
        <begin position="238"/>
        <end position="316"/>
    </location>
</feature>
<sequence length="503" mass="57028">MFWRGWLVSRNLEASGGNSQEDRVRAAFNLSEFLTLAHRVIDQEDSAALTALTDLKTRWEAKFGDQSQKLRPVSSHVATPFRLQPVVRMARRFPRLPSLDQQRDILTLPKGVNSIDPVPNRDNSHGNPDSASGGRCRLDIQAEGPLVGEREKPASPIVLPESITGNRVLDEGIHQEQSQYPPVELFVGKVKLNSPHTDTIADAFLKSTRKTLRYIDPLKQRDEIVIRPTTQMVEQGSKRWQATAVGYVLGKKPYFPQLEAYVRMNWMGLEFVSATSNGFYFFQFKTVAYMEEIIEGGPWLFQGQPIVLQCWEPGMSLRRQKHTKIPVWIRLKHLPVEYWTDEGLSAVASGVGIPLYSDKITKSCSRLDYARVCILLDYNSVLPKHLVVISPILHEGKEIPTKIDIEYEWLPQRCKLCCSLGHSAAACPEGRKGKSAPVVVFVKKKHSVNVDSSVVGEVAGPSAEVGMRWRMMWSLRWNILILPHVVNRKETWLMFRPHAFSLR</sequence>
<gene>
    <name evidence="3" type="ORF">Sradi_7274100</name>
</gene>
<protein>
    <recommendedName>
        <fullName evidence="2">DUF4283 domain-containing protein</fullName>
    </recommendedName>
</protein>
<organism evidence="3">
    <name type="scientific">Sesamum radiatum</name>
    <name type="common">Black benniseed</name>
    <dbReference type="NCBI Taxonomy" id="300843"/>
    <lineage>
        <taxon>Eukaryota</taxon>
        <taxon>Viridiplantae</taxon>
        <taxon>Streptophyta</taxon>
        <taxon>Embryophyta</taxon>
        <taxon>Tracheophyta</taxon>
        <taxon>Spermatophyta</taxon>
        <taxon>Magnoliopsida</taxon>
        <taxon>eudicotyledons</taxon>
        <taxon>Gunneridae</taxon>
        <taxon>Pentapetalae</taxon>
        <taxon>asterids</taxon>
        <taxon>lamiids</taxon>
        <taxon>Lamiales</taxon>
        <taxon>Pedaliaceae</taxon>
        <taxon>Sesamum</taxon>
    </lineage>
</organism>
<dbReference type="InterPro" id="IPR040256">
    <property type="entry name" value="At4g02000-like"/>
</dbReference>
<reference evidence="3" key="2">
    <citation type="journal article" date="2024" name="Plant">
        <title>Genomic evolution and insights into agronomic trait innovations of Sesamum species.</title>
        <authorList>
            <person name="Miao H."/>
            <person name="Wang L."/>
            <person name="Qu L."/>
            <person name="Liu H."/>
            <person name="Sun Y."/>
            <person name="Le M."/>
            <person name="Wang Q."/>
            <person name="Wei S."/>
            <person name="Zheng Y."/>
            <person name="Lin W."/>
            <person name="Duan Y."/>
            <person name="Cao H."/>
            <person name="Xiong S."/>
            <person name="Wang X."/>
            <person name="Wei L."/>
            <person name="Li C."/>
            <person name="Ma Q."/>
            <person name="Ju M."/>
            <person name="Zhao R."/>
            <person name="Li G."/>
            <person name="Mu C."/>
            <person name="Tian Q."/>
            <person name="Mei H."/>
            <person name="Zhang T."/>
            <person name="Gao T."/>
            <person name="Zhang H."/>
        </authorList>
    </citation>
    <scope>NUCLEOTIDE SEQUENCE</scope>
    <source>
        <strain evidence="3">G02</strain>
    </source>
</reference>
<dbReference type="InterPro" id="IPR025558">
    <property type="entry name" value="DUF4283"/>
</dbReference>
<evidence type="ECO:0000256" key="1">
    <source>
        <dbReference type="SAM" id="MobiDB-lite"/>
    </source>
</evidence>
<name>A0AAW2IJA9_SESRA</name>
<reference evidence="3" key="1">
    <citation type="submission" date="2020-06" db="EMBL/GenBank/DDBJ databases">
        <authorList>
            <person name="Li T."/>
            <person name="Hu X."/>
            <person name="Zhang T."/>
            <person name="Song X."/>
            <person name="Zhang H."/>
            <person name="Dai N."/>
            <person name="Sheng W."/>
            <person name="Hou X."/>
            <person name="Wei L."/>
        </authorList>
    </citation>
    <scope>NUCLEOTIDE SEQUENCE</scope>
    <source>
        <strain evidence="3">G02</strain>
        <tissue evidence="3">Leaf</tissue>
    </source>
</reference>
<proteinExistence type="predicted"/>
<dbReference type="PANTHER" id="PTHR31286">
    <property type="entry name" value="GLYCINE-RICH CELL WALL STRUCTURAL PROTEIN 1.8-LIKE"/>
    <property type="match status" value="1"/>
</dbReference>
<dbReference type="Pfam" id="PF14111">
    <property type="entry name" value="DUF4283"/>
    <property type="match status" value="1"/>
</dbReference>
<feature type="region of interest" description="Disordered" evidence="1">
    <location>
        <begin position="110"/>
        <end position="135"/>
    </location>
</feature>
<evidence type="ECO:0000313" key="3">
    <source>
        <dbReference type="EMBL" id="KAL0282051.1"/>
    </source>
</evidence>
<comment type="caution">
    <text evidence="3">The sequence shown here is derived from an EMBL/GenBank/DDBJ whole genome shotgun (WGS) entry which is preliminary data.</text>
</comment>
<accession>A0AAW2IJA9</accession>